<dbReference type="GO" id="GO:0007064">
    <property type="term" value="P:mitotic sister chromatid cohesion"/>
    <property type="evidence" value="ECO:0007669"/>
    <property type="project" value="InterPro"/>
</dbReference>
<comment type="caution">
    <text evidence="9">The sequence shown here is derived from an EMBL/GenBank/DDBJ whole genome shotgun (WGS) entry which is preliminary data.</text>
</comment>
<keyword evidence="10" id="KW-1185">Reference proteome</keyword>
<dbReference type="GO" id="GO:0007059">
    <property type="term" value="P:chromosome segregation"/>
    <property type="evidence" value="ECO:0007669"/>
    <property type="project" value="UniProtKB-KW"/>
</dbReference>
<keyword evidence="4" id="KW-0498">Mitosis</keyword>
<feature type="region of interest" description="Disordered" evidence="8">
    <location>
        <begin position="614"/>
        <end position="639"/>
    </location>
</feature>
<organism evidence="9 10">
    <name type="scientific">Pholiota conissans</name>
    <dbReference type="NCBI Taxonomy" id="109636"/>
    <lineage>
        <taxon>Eukaryota</taxon>
        <taxon>Fungi</taxon>
        <taxon>Dikarya</taxon>
        <taxon>Basidiomycota</taxon>
        <taxon>Agaricomycotina</taxon>
        <taxon>Agaricomycetes</taxon>
        <taxon>Agaricomycetidae</taxon>
        <taxon>Agaricales</taxon>
        <taxon>Agaricineae</taxon>
        <taxon>Strophariaceae</taxon>
        <taxon>Pholiota</taxon>
    </lineage>
</organism>
<dbReference type="AlphaFoldDB" id="A0A9P5YUT9"/>
<proteinExistence type="inferred from homology"/>
<dbReference type="OrthoDB" id="5565328at2759"/>
<name>A0A9P5YUT9_9AGAR</name>
<comment type="subcellular location">
    <subcellularLocation>
        <location evidence="1">Nucleus</location>
    </subcellularLocation>
</comment>
<dbReference type="Proteomes" id="UP000807469">
    <property type="component" value="Unassembled WGS sequence"/>
</dbReference>
<evidence type="ECO:0000256" key="6">
    <source>
        <dbReference type="ARBA" id="ARBA00023242"/>
    </source>
</evidence>
<evidence type="ECO:0000256" key="3">
    <source>
        <dbReference type="ARBA" id="ARBA00022618"/>
    </source>
</evidence>
<accession>A0A9P5YUT9</accession>
<keyword evidence="7" id="KW-0131">Cell cycle</keyword>
<keyword evidence="5" id="KW-0159">Chromosome partition</keyword>
<keyword evidence="3" id="KW-0132">Cell division</keyword>
<evidence type="ECO:0000256" key="4">
    <source>
        <dbReference type="ARBA" id="ARBA00022776"/>
    </source>
</evidence>
<evidence type="ECO:0000256" key="1">
    <source>
        <dbReference type="ARBA" id="ARBA00004123"/>
    </source>
</evidence>
<keyword evidence="6" id="KW-0539">Nucleus</keyword>
<dbReference type="EMBL" id="MU155310">
    <property type="protein sequence ID" value="KAF9476022.1"/>
    <property type="molecule type" value="Genomic_DNA"/>
</dbReference>
<evidence type="ECO:0000313" key="9">
    <source>
        <dbReference type="EMBL" id="KAF9476022.1"/>
    </source>
</evidence>
<dbReference type="GO" id="GO:0051301">
    <property type="term" value="P:cell division"/>
    <property type="evidence" value="ECO:0007669"/>
    <property type="project" value="UniProtKB-KW"/>
</dbReference>
<evidence type="ECO:0000313" key="10">
    <source>
        <dbReference type="Proteomes" id="UP000807469"/>
    </source>
</evidence>
<evidence type="ECO:0000256" key="7">
    <source>
        <dbReference type="ARBA" id="ARBA00023306"/>
    </source>
</evidence>
<protein>
    <submittedName>
        <fullName evidence="9">Uncharacterized protein</fullName>
    </submittedName>
</protein>
<evidence type="ECO:0000256" key="2">
    <source>
        <dbReference type="ARBA" id="ARBA00008585"/>
    </source>
</evidence>
<comment type="similarity">
    <text evidence="2">Belongs to the SCC4/mau-2 family.</text>
</comment>
<dbReference type="Pfam" id="PF10345">
    <property type="entry name" value="Cohesin_load"/>
    <property type="match status" value="1"/>
</dbReference>
<dbReference type="GO" id="GO:0005634">
    <property type="term" value="C:nucleus"/>
    <property type="evidence" value="ECO:0007669"/>
    <property type="project" value="UniProtKB-SubCell"/>
</dbReference>
<gene>
    <name evidence="9" type="ORF">BDN70DRAFT_839938</name>
</gene>
<evidence type="ECO:0000256" key="8">
    <source>
        <dbReference type="SAM" id="MobiDB-lite"/>
    </source>
</evidence>
<sequence>MDSPDLCKRPLKRQKMDYSDLKSIPFDILLVSLPNLLAHPPTHRYHTRSLFLTLFALRKCLSLPNLDADVECRAWTELAEVGFRIGLQEPGLESEVGKAITKALMIANKHPTLRNYKPQLTNLSARLASYQSNHKLAQNTLKKVLTNFIISSDPPHVTYTAHLAYITSLSSISADDDSPPYSPSSASLKALSAIRDLHDLAQRNNHHEVVRLAMVLELRDLVQNGVWSRVSASLASNEEELGIQATSSDPAPPPKDIKHTNLAKALIVHVLIIGVIYYTYVGESANAISRLKQLHDMLDGGALDAFGTSGIVEVELPSSPPLRVQVTHPRVIYSLGFLVSSVSKRDPVGRKPKRTLFANEGILVVDRELKKEIPMPTWASIQDVKNFQDRMHKMKADMMCELIGVAISRSEYADAERHLAQVIAHTRTYNIFNIYSARITLHQAHLAHSQAQSERAIKCYRVAAYLSQQRSSRSEESDEQDDGCEDRWVNVSARAGELWLRVGLAGEEEDEAEFVRVMQVLRKEGKEVVKECQGLGGTIEAVGAVLEACLAEEFLVAKVHLRNALNFSTAAQDNHLRALVLALVAAQYVHTSTEHAETMLSTAEQLAAGLGAQPKAAPANATAGRSGSADNGKTSAAAPANKVGNAHLRLWIGERTLELKRRAGDDNAAAKQEAMNAKLRASVGTARKRKFGEVV</sequence>
<feature type="compositionally biased region" description="Low complexity" evidence="8">
    <location>
        <begin position="614"/>
        <end position="623"/>
    </location>
</feature>
<dbReference type="InterPro" id="IPR019440">
    <property type="entry name" value="MAU2"/>
</dbReference>
<evidence type="ECO:0000256" key="5">
    <source>
        <dbReference type="ARBA" id="ARBA00022829"/>
    </source>
</evidence>
<reference evidence="9" key="1">
    <citation type="submission" date="2020-11" db="EMBL/GenBank/DDBJ databases">
        <authorList>
            <consortium name="DOE Joint Genome Institute"/>
            <person name="Ahrendt S."/>
            <person name="Riley R."/>
            <person name="Andreopoulos W."/>
            <person name="Labutti K."/>
            <person name="Pangilinan J."/>
            <person name="Ruiz-Duenas F.J."/>
            <person name="Barrasa J.M."/>
            <person name="Sanchez-Garcia M."/>
            <person name="Camarero S."/>
            <person name="Miyauchi S."/>
            <person name="Serrano A."/>
            <person name="Linde D."/>
            <person name="Babiker R."/>
            <person name="Drula E."/>
            <person name="Ayuso-Fernandez I."/>
            <person name="Pacheco R."/>
            <person name="Padilla G."/>
            <person name="Ferreira P."/>
            <person name="Barriuso J."/>
            <person name="Kellner H."/>
            <person name="Castanera R."/>
            <person name="Alfaro M."/>
            <person name="Ramirez L."/>
            <person name="Pisabarro A.G."/>
            <person name="Kuo A."/>
            <person name="Tritt A."/>
            <person name="Lipzen A."/>
            <person name="He G."/>
            <person name="Yan M."/>
            <person name="Ng V."/>
            <person name="Cullen D."/>
            <person name="Martin F."/>
            <person name="Rosso M.-N."/>
            <person name="Henrissat B."/>
            <person name="Hibbett D."/>
            <person name="Martinez A.T."/>
            <person name="Grigoriev I.V."/>
        </authorList>
    </citation>
    <scope>NUCLEOTIDE SEQUENCE</scope>
    <source>
        <strain evidence="9">CIRM-BRFM 674</strain>
    </source>
</reference>